<comment type="subcellular location">
    <subcellularLocation>
        <location evidence="2">Secreted</location>
    </subcellularLocation>
</comment>
<keyword evidence="8" id="KW-1185">Reference proteome</keyword>
<evidence type="ECO:0000313" key="7">
    <source>
        <dbReference type="EMBL" id="EBA08424.1"/>
    </source>
</evidence>
<dbReference type="CDD" id="cd09105">
    <property type="entry name" value="PLDc_vPLD1_2_like_2"/>
    <property type="match status" value="1"/>
</dbReference>
<dbReference type="SMART" id="SM00155">
    <property type="entry name" value="PLDc"/>
    <property type="match status" value="2"/>
</dbReference>
<protein>
    <recommendedName>
        <fullName evidence="3">Phospholipase D</fullName>
    </recommendedName>
    <alternativeName>
        <fullName evidence="5">Choline phosphatase</fullName>
    </alternativeName>
</protein>
<dbReference type="PROSITE" id="PS50035">
    <property type="entry name" value="PLD"/>
    <property type="match status" value="2"/>
</dbReference>
<comment type="function">
    <text evidence="1">Could be a virulence factor.</text>
</comment>
<evidence type="ECO:0000256" key="1">
    <source>
        <dbReference type="ARBA" id="ARBA00003145"/>
    </source>
</evidence>
<proteinExistence type="predicted"/>
<organism evidence="7 8">
    <name type="scientific">Sagittula stellata (strain ATCC 700073 / DSM 11524 / E-37)</name>
    <dbReference type="NCBI Taxonomy" id="388399"/>
    <lineage>
        <taxon>Bacteria</taxon>
        <taxon>Pseudomonadati</taxon>
        <taxon>Pseudomonadota</taxon>
        <taxon>Alphaproteobacteria</taxon>
        <taxon>Rhodobacterales</taxon>
        <taxon>Roseobacteraceae</taxon>
        <taxon>Sagittula</taxon>
    </lineage>
</organism>
<dbReference type="Proteomes" id="UP000005713">
    <property type="component" value="Unassembled WGS sequence"/>
</dbReference>
<sequence length="495" mass="55725">MQPEATPDFNVLVTADEAWPVFERAVLAAKTDIVAGFRIFDMCTKLRSPEAREIGDDWFDLLAHAVRRGVSFRLVISDFDADMATPLHELAWRTVRQGKALEEIAGAPFGRVKVRAALHPAQPGLLPWLALLPAVLPHRLRALKQIRGIRRQRQAVGLDNGSLPEMHTVSHHQKLAVIDGEVLYVGGLDLNERRYDSQEHERDASETWSDVQLVLRGPEAAEARQHLLEFEDVCAGKAEPSHLPLLKRTMSAPRKFQLPFLSPRTVLSEIEEAHLAAFRNARHLVYLETQFLRSGVISDALAAAAVNNKDLTCVVVLPGLPEEVAFDDHDGLDARFGMALQRHAVKELVEAFGKRITFAVPVRPVMADRDERDTLAGSPLIHVHNKVLVRDDDYGIVGSANLNGRSMRWDTEVAVESTRPDRVAMLRRKLIDHWWWCDLPDEARAAETLQGWWRAEIARNAVRMPEHRSGFLVPYDADNEKELEWQLPGVTENIV</sequence>
<evidence type="ECO:0000256" key="2">
    <source>
        <dbReference type="ARBA" id="ARBA00004613"/>
    </source>
</evidence>
<dbReference type="Pfam" id="PF00614">
    <property type="entry name" value="PLDc"/>
    <property type="match status" value="1"/>
</dbReference>
<dbReference type="PANTHER" id="PTHR21248:SF12">
    <property type="entry name" value="CARDIOLIPIN SYNTHASE C"/>
    <property type="match status" value="1"/>
</dbReference>
<dbReference type="AlphaFoldDB" id="A3K2L5"/>
<dbReference type="InterPro" id="IPR001736">
    <property type="entry name" value="PLipase_D/transphosphatidylase"/>
</dbReference>
<dbReference type="InterPro" id="IPR025202">
    <property type="entry name" value="PLD-like_dom"/>
</dbReference>
<evidence type="ECO:0000256" key="4">
    <source>
        <dbReference type="ARBA" id="ARBA00022525"/>
    </source>
</evidence>
<dbReference type="GO" id="GO:0032049">
    <property type="term" value="P:cardiolipin biosynthetic process"/>
    <property type="evidence" value="ECO:0007669"/>
    <property type="project" value="UniProtKB-ARBA"/>
</dbReference>
<dbReference type="OrthoDB" id="8828485at2"/>
<evidence type="ECO:0000256" key="3">
    <source>
        <dbReference type="ARBA" id="ARBA00018392"/>
    </source>
</evidence>
<keyword evidence="4" id="KW-0964">Secreted</keyword>
<dbReference type="PANTHER" id="PTHR21248">
    <property type="entry name" value="CARDIOLIPIN SYNTHASE"/>
    <property type="match status" value="1"/>
</dbReference>
<dbReference type="Gene3D" id="3.30.870.10">
    <property type="entry name" value="Endonuclease Chain A"/>
    <property type="match status" value="2"/>
</dbReference>
<dbReference type="RefSeq" id="WP_005858332.1">
    <property type="nucleotide sequence ID" value="NZ_AAYA01000005.1"/>
</dbReference>
<dbReference type="EMBL" id="AAYA01000005">
    <property type="protein sequence ID" value="EBA08424.1"/>
    <property type="molecule type" value="Genomic_DNA"/>
</dbReference>
<evidence type="ECO:0000313" key="8">
    <source>
        <dbReference type="Proteomes" id="UP000005713"/>
    </source>
</evidence>
<accession>A3K2L5</accession>
<evidence type="ECO:0000259" key="6">
    <source>
        <dbReference type="PROSITE" id="PS50035"/>
    </source>
</evidence>
<dbReference type="GO" id="GO:0030572">
    <property type="term" value="F:phosphatidyltransferase activity"/>
    <property type="evidence" value="ECO:0007669"/>
    <property type="project" value="UniProtKB-ARBA"/>
</dbReference>
<dbReference type="SUPFAM" id="SSF56024">
    <property type="entry name" value="Phospholipase D/nuclease"/>
    <property type="match status" value="2"/>
</dbReference>
<feature type="domain" description="PLD phosphodiesterase" evidence="6">
    <location>
        <begin position="167"/>
        <end position="194"/>
    </location>
</feature>
<dbReference type="GO" id="GO:0005576">
    <property type="term" value="C:extracellular region"/>
    <property type="evidence" value="ECO:0007669"/>
    <property type="project" value="UniProtKB-SubCell"/>
</dbReference>
<dbReference type="eggNOG" id="COG1502">
    <property type="taxonomic scope" value="Bacteria"/>
</dbReference>
<feature type="domain" description="PLD phosphodiesterase" evidence="6">
    <location>
        <begin position="384"/>
        <end position="406"/>
    </location>
</feature>
<reference evidence="7 8" key="1">
    <citation type="submission" date="2006-06" db="EMBL/GenBank/DDBJ databases">
        <authorList>
            <person name="Moran M.A."/>
            <person name="Ferriera S."/>
            <person name="Johnson J."/>
            <person name="Kravitz S."/>
            <person name="Beeson K."/>
            <person name="Sutton G."/>
            <person name="Rogers Y.-H."/>
            <person name="Friedman R."/>
            <person name="Frazier M."/>
            <person name="Venter J.C."/>
        </authorList>
    </citation>
    <scope>NUCLEOTIDE SEQUENCE [LARGE SCALE GENOMIC DNA]</scope>
    <source>
        <strain evidence="7 8">E-37</strain>
    </source>
</reference>
<dbReference type="Pfam" id="PF13091">
    <property type="entry name" value="PLDc_2"/>
    <property type="match status" value="1"/>
</dbReference>
<comment type="caution">
    <text evidence="7">The sequence shown here is derived from an EMBL/GenBank/DDBJ whole genome shotgun (WGS) entry which is preliminary data.</text>
</comment>
<gene>
    <name evidence="7" type="ORF">SSE37_16468</name>
</gene>
<evidence type="ECO:0000256" key="5">
    <source>
        <dbReference type="ARBA" id="ARBA00029594"/>
    </source>
</evidence>
<name>A3K2L5_SAGS3</name>